<keyword evidence="1" id="KW-1133">Transmembrane helix</keyword>
<dbReference type="RefSeq" id="WP_071505807.1">
    <property type="nucleotide sequence ID" value="NZ_MORL01000021.1"/>
</dbReference>
<gene>
    <name evidence="2" type="ORF">BLX24_24220</name>
</gene>
<accession>A0A1S2VEF6</accession>
<dbReference type="Proteomes" id="UP000181790">
    <property type="component" value="Unassembled WGS sequence"/>
</dbReference>
<reference evidence="2 3" key="1">
    <citation type="submission" date="2016-10" db="EMBL/GenBank/DDBJ databases">
        <title>Arsenicibacter rosenii gen. nov., sp. nov., an efficient arsenic-methylating bacterium isolated from an arsenic-contaminated paddy soil.</title>
        <authorList>
            <person name="Huang K."/>
        </authorList>
    </citation>
    <scope>NUCLEOTIDE SEQUENCE [LARGE SCALE GENOMIC DNA]</scope>
    <source>
        <strain evidence="2 3">SM-1</strain>
    </source>
</reference>
<feature type="transmembrane region" description="Helical" evidence="1">
    <location>
        <begin position="81"/>
        <end position="99"/>
    </location>
</feature>
<protein>
    <submittedName>
        <fullName evidence="2">Uncharacterized protein</fullName>
    </submittedName>
</protein>
<sequence length="102" mass="11491">MKALFYTGLLCCFLVVANVTLWIKTATQDLPFEQVKARYLGYFPAFLQNALILTLLNIGLCGISVWLLSRSRRLPGFGYRGTSITIIGLDILLISWLVFTLM</sequence>
<evidence type="ECO:0000256" key="1">
    <source>
        <dbReference type="SAM" id="Phobius"/>
    </source>
</evidence>
<evidence type="ECO:0000313" key="2">
    <source>
        <dbReference type="EMBL" id="OIN56576.1"/>
    </source>
</evidence>
<keyword evidence="1" id="KW-0812">Transmembrane</keyword>
<evidence type="ECO:0000313" key="3">
    <source>
        <dbReference type="Proteomes" id="UP000181790"/>
    </source>
</evidence>
<dbReference type="OrthoDB" id="1375417at2"/>
<proteinExistence type="predicted"/>
<keyword evidence="3" id="KW-1185">Reference proteome</keyword>
<comment type="caution">
    <text evidence="2">The sequence shown here is derived from an EMBL/GenBank/DDBJ whole genome shotgun (WGS) entry which is preliminary data.</text>
</comment>
<name>A0A1S2VEF6_9BACT</name>
<feature type="transmembrane region" description="Helical" evidence="1">
    <location>
        <begin position="41"/>
        <end position="69"/>
    </location>
</feature>
<dbReference type="EMBL" id="MORL01000021">
    <property type="protein sequence ID" value="OIN56576.1"/>
    <property type="molecule type" value="Genomic_DNA"/>
</dbReference>
<organism evidence="2 3">
    <name type="scientific">Arsenicibacter rosenii</name>
    <dbReference type="NCBI Taxonomy" id="1750698"/>
    <lineage>
        <taxon>Bacteria</taxon>
        <taxon>Pseudomonadati</taxon>
        <taxon>Bacteroidota</taxon>
        <taxon>Cytophagia</taxon>
        <taxon>Cytophagales</taxon>
        <taxon>Spirosomataceae</taxon>
        <taxon>Arsenicibacter</taxon>
    </lineage>
</organism>
<keyword evidence="1" id="KW-0472">Membrane</keyword>
<dbReference type="AlphaFoldDB" id="A0A1S2VEF6"/>